<name>A0A1D3DUP9_9ACTN</name>
<protein>
    <submittedName>
        <fullName evidence="1">Antitoxin</fullName>
    </submittedName>
</protein>
<evidence type="ECO:0000313" key="2">
    <source>
        <dbReference type="Proteomes" id="UP000095329"/>
    </source>
</evidence>
<sequence>MQHTRAATQIDIDDDALAEAMRLSGARTKKETVNLALREYAERRRRTEARLRHFQAARSWDEESFWRTPAAGKDID</sequence>
<gene>
    <name evidence="1" type="ORF">J116_017790</name>
</gene>
<proteinExistence type="predicted"/>
<dbReference type="InterPro" id="IPR019239">
    <property type="entry name" value="VapB_antitoxin"/>
</dbReference>
<organism evidence="1 2">
    <name type="scientific">Streptomyces thermolilacinus SPC6</name>
    <dbReference type="NCBI Taxonomy" id="1306406"/>
    <lineage>
        <taxon>Bacteria</taxon>
        <taxon>Bacillati</taxon>
        <taxon>Actinomycetota</taxon>
        <taxon>Actinomycetes</taxon>
        <taxon>Kitasatosporales</taxon>
        <taxon>Streptomycetaceae</taxon>
        <taxon>Streptomyces</taxon>
    </lineage>
</organism>
<keyword evidence="2" id="KW-1185">Reference proteome</keyword>
<dbReference type="OrthoDB" id="4563074at2"/>
<evidence type="ECO:0000313" key="1">
    <source>
        <dbReference type="EMBL" id="OEJ96046.1"/>
    </source>
</evidence>
<dbReference type="eggNOG" id="COG5450">
    <property type="taxonomic scope" value="Bacteria"/>
</dbReference>
<dbReference type="AlphaFoldDB" id="A0A1D3DUP9"/>
<comment type="caution">
    <text evidence="1">The sequence shown here is derived from an EMBL/GenBank/DDBJ whole genome shotgun (WGS) entry which is preliminary data.</text>
</comment>
<reference evidence="1 2" key="1">
    <citation type="journal article" date="2013" name="Genome Announc.">
        <title>Genome Sequence of Streptomyces violaceusniger Strain SPC6, a Halotolerant Streptomycete That Exhibits Rapid Growth and Development.</title>
        <authorList>
            <person name="Chen X."/>
            <person name="Zhang B."/>
            <person name="Zhang W."/>
            <person name="Wu X."/>
            <person name="Zhang M."/>
            <person name="Chen T."/>
            <person name="Liu G."/>
            <person name="Dyson P."/>
        </authorList>
    </citation>
    <scope>NUCLEOTIDE SEQUENCE [LARGE SCALE GENOMIC DNA]</scope>
    <source>
        <strain evidence="1 2">SPC6</strain>
    </source>
</reference>
<dbReference type="RefSeq" id="WP_023588425.1">
    <property type="nucleotide sequence ID" value="NZ_ASHX02000001.1"/>
</dbReference>
<accession>A0A1D3DUP9</accession>
<dbReference type="Pfam" id="PF09957">
    <property type="entry name" value="VapB_antitoxin"/>
    <property type="match status" value="1"/>
</dbReference>
<dbReference type="EMBL" id="ASHX02000001">
    <property type="protein sequence ID" value="OEJ96046.1"/>
    <property type="molecule type" value="Genomic_DNA"/>
</dbReference>
<dbReference type="Proteomes" id="UP000095329">
    <property type="component" value="Unassembled WGS sequence"/>
</dbReference>